<dbReference type="Gene3D" id="1.25.10.10">
    <property type="entry name" value="Leucine-rich Repeat Variant"/>
    <property type="match status" value="3"/>
</dbReference>
<dbReference type="GO" id="GO:0015031">
    <property type="term" value="P:protein transport"/>
    <property type="evidence" value="ECO:0007669"/>
    <property type="project" value="UniProtKB-KW"/>
</dbReference>
<dbReference type="WBParaSite" id="PDA_v2.g20711.t1">
    <property type="protein sequence ID" value="PDA_v2.g20711.t1"/>
    <property type="gene ID" value="PDA_v2.g20711"/>
</dbReference>
<dbReference type="AlphaFoldDB" id="A0A914Q0Q4"/>
<proteinExistence type="inferred from homology"/>
<dbReference type="InterPro" id="IPR011989">
    <property type="entry name" value="ARM-like"/>
</dbReference>
<dbReference type="Proteomes" id="UP000887578">
    <property type="component" value="Unplaced"/>
</dbReference>
<dbReference type="PANTHER" id="PTHR23316">
    <property type="entry name" value="IMPORTIN ALPHA"/>
    <property type="match status" value="1"/>
</dbReference>
<keyword evidence="3" id="KW-0653">Protein transport</keyword>
<reference evidence="5" key="1">
    <citation type="submission" date="2022-11" db="UniProtKB">
        <authorList>
            <consortium name="WormBaseParasite"/>
        </authorList>
    </citation>
    <scope>IDENTIFICATION</scope>
</reference>
<evidence type="ECO:0000313" key="5">
    <source>
        <dbReference type="WBParaSite" id="PDA_v2.g20711.t1"/>
    </source>
</evidence>
<name>A0A914Q0Q4_9BILA</name>
<keyword evidence="2" id="KW-0813">Transport</keyword>
<evidence type="ECO:0000256" key="2">
    <source>
        <dbReference type="ARBA" id="ARBA00022448"/>
    </source>
</evidence>
<dbReference type="SUPFAM" id="SSF48371">
    <property type="entry name" value="ARM repeat"/>
    <property type="match status" value="1"/>
</dbReference>
<comment type="similarity">
    <text evidence="1">Belongs to the importin alpha family.</text>
</comment>
<dbReference type="InterPro" id="IPR000225">
    <property type="entry name" value="Armadillo"/>
</dbReference>
<keyword evidence="4" id="KW-1185">Reference proteome</keyword>
<sequence>MSMGIPNGANLVSEYVSVFVKLLDSPHNAIQNSSASVISNLCKGLPCHRQSVFSAGAIKSLIVLLADADTLENAIRAIANASYFYKHTEIQELVDAGVIGTMVKSLDSPFRLLASVILSNISAGGAKQSLIAEGAIPAMIKAFDYSDPEICFFLFSGLKNLITGNEKQRLFVVQNGVIHCLIKLLKFRASVEGALYALTIIANGTKDEKEILVNAGAVKVFLFSMLSSSEEKSIKEAASDISLSYNLEKNNAEIMNYLSSLDSNSRDRISNALVDIIEGNIEQEEAIIESIPYLVKLLDDKQLCEYAARAIKSLIKGTMIGLEKTVQQGVVSFLIKSFAVKNVNASKYAAEALKFMLTNELAHDMIMIQILADLKNELENILRTSSTEFEKICRKLVAYDFITVIQDLKDKENAVIKNHASTLLQLVDEIYVQKLGKTLLRRCPSLEAEINATNYTNAQFIPTSELPRGLVQMLRRCFAER</sequence>
<dbReference type="InterPro" id="IPR016024">
    <property type="entry name" value="ARM-type_fold"/>
</dbReference>
<evidence type="ECO:0000256" key="3">
    <source>
        <dbReference type="ARBA" id="ARBA00022927"/>
    </source>
</evidence>
<protein>
    <submittedName>
        <fullName evidence="5">Uncharacterized protein</fullName>
    </submittedName>
</protein>
<accession>A0A914Q0Q4</accession>
<evidence type="ECO:0000256" key="1">
    <source>
        <dbReference type="ARBA" id="ARBA00010394"/>
    </source>
</evidence>
<organism evidence="4 5">
    <name type="scientific">Panagrolaimus davidi</name>
    <dbReference type="NCBI Taxonomy" id="227884"/>
    <lineage>
        <taxon>Eukaryota</taxon>
        <taxon>Metazoa</taxon>
        <taxon>Ecdysozoa</taxon>
        <taxon>Nematoda</taxon>
        <taxon>Chromadorea</taxon>
        <taxon>Rhabditida</taxon>
        <taxon>Tylenchina</taxon>
        <taxon>Panagrolaimomorpha</taxon>
        <taxon>Panagrolaimoidea</taxon>
        <taxon>Panagrolaimidae</taxon>
        <taxon>Panagrolaimus</taxon>
    </lineage>
</organism>
<dbReference type="SMART" id="SM00185">
    <property type="entry name" value="ARM"/>
    <property type="match status" value="5"/>
</dbReference>
<evidence type="ECO:0000313" key="4">
    <source>
        <dbReference type="Proteomes" id="UP000887578"/>
    </source>
</evidence>